<dbReference type="InterPro" id="IPR020806">
    <property type="entry name" value="PKS_PP-bd"/>
</dbReference>
<dbReference type="Pfam" id="PF08659">
    <property type="entry name" value="KR"/>
    <property type="match status" value="1"/>
</dbReference>
<dbReference type="SUPFAM" id="SSF53335">
    <property type="entry name" value="S-adenosyl-L-methionine-dependent methyltransferases"/>
    <property type="match status" value="1"/>
</dbReference>
<dbReference type="InterPro" id="IPR049552">
    <property type="entry name" value="PKS_DH_N"/>
</dbReference>
<dbReference type="InterPro" id="IPR001227">
    <property type="entry name" value="Ac_transferase_dom_sf"/>
</dbReference>
<dbReference type="Pfam" id="PF08242">
    <property type="entry name" value="Methyltransf_12"/>
    <property type="match status" value="1"/>
</dbReference>
<protein>
    <submittedName>
        <fullName evidence="12">Acyl transferase domain-containing protein/NADPH:quinone reductase-like Zn-dependent oxidoreductase/acyl carrier protein</fullName>
    </submittedName>
</protein>
<comment type="caution">
    <text evidence="12">The sequence shown here is derived from an EMBL/GenBank/DDBJ whole genome shotgun (WGS) entry which is preliminary data.</text>
</comment>
<dbReference type="Gene3D" id="3.90.180.10">
    <property type="entry name" value="Medium-chain alcohol dehydrogenases, catalytic domain"/>
    <property type="match status" value="1"/>
</dbReference>
<dbReference type="InterPro" id="IPR029063">
    <property type="entry name" value="SAM-dependent_MTases_sf"/>
</dbReference>
<dbReference type="PROSITE" id="PS00606">
    <property type="entry name" value="KS3_1"/>
    <property type="match status" value="1"/>
</dbReference>
<dbReference type="SMART" id="SM00823">
    <property type="entry name" value="PKS_PP"/>
    <property type="match status" value="1"/>
</dbReference>
<dbReference type="Gene3D" id="3.40.50.11460">
    <property type="match status" value="1"/>
</dbReference>
<dbReference type="InterPro" id="IPR013217">
    <property type="entry name" value="Methyltransf_12"/>
</dbReference>
<keyword evidence="5" id="KW-0511">Multifunctional enzyme</keyword>
<dbReference type="CDD" id="cd00833">
    <property type="entry name" value="PKS"/>
    <property type="match status" value="1"/>
</dbReference>
<reference evidence="12 13" key="1">
    <citation type="submission" date="2023-07" db="EMBL/GenBank/DDBJ databases">
        <title>Sequencing the genomes of 1000 actinobacteria strains.</title>
        <authorList>
            <person name="Klenk H.-P."/>
        </authorList>
    </citation>
    <scope>NUCLEOTIDE SEQUENCE [LARGE SCALE GENOMIC DNA]</scope>
    <source>
        <strain evidence="12 13">DSM 43749</strain>
    </source>
</reference>
<keyword evidence="13" id="KW-1185">Reference proteome</keyword>
<dbReference type="InterPro" id="IPR009081">
    <property type="entry name" value="PP-bd_ACP"/>
</dbReference>
<dbReference type="InterPro" id="IPR036736">
    <property type="entry name" value="ACP-like_sf"/>
</dbReference>
<evidence type="ECO:0000256" key="4">
    <source>
        <dbReference type="ARBA" id="ARBA00022857"/>
    </source>
</evidence>
<evidence type="ECO:0000259" key="10">
    <source>
        <dbReference type="PROSITE" id="PS52004"/>
    </source>
</evidence>
<evidence type="ECO:0000256" key="5">
    <source>
        <dbReference type="ARBA" id="ARBA00023268"/>
    </source>
</evidence>
<dbReference type="Gene3D" id="3.40.50.150">
    <property type="entry name" value="Vaccinia Virus protein VP39"/>
    <property type="match status" value="1"/>
</dbReference>
<name>A0ABU1PV17_9PSEU</name>
<keyword evidence="1" id="KW-0596">Phosphopantetheine</keyword>
<dbReference type="SMART" id="SM00825">
    <property type="entry name" value="PKS_KS"/>
    <property type="match status" value="1"/>
</dbReference>
<feature type="domain" description="Ketosynthase family 3 (KS3)" evidence="10">
    <location>
        <begin position="4"/>
        <end position="428"/>
    </location>
</feature>
<dbReference type="InterPro" id="IPR011032">
    <property type="entry name" value="GroES-like_sf"/>
</dbReference>
<dbReference type="InterPro" id="IPR016039">
    <property type="entry name" value="Thiolase-like"/>
</dbReference>
<dbReference type="InterPro" id="IPR049900">
    <property type="entry name" value="PKS_mFAS_DH"/>
</dbReference>
<dbReference type="PROSITE" id="PS50075">
    <property type="entry name" value="CARRIER"/>
    <property type="match status" value="1"/>
</dbReference>
<dbReference type="Gene3D" id="3.40.47.10">
    <property type="match status" value="1"/>
</dbReference>
<dbReference type="InterPro" id="IPR042104">
    <property type="entry name" value="PKS_dehydratase_sf"/>
</dbReference>
<dbReference type="InterPro" id="IPR014043">
    <property type="entry name" value="Acyl_transferase_dom"/>
</dbReference>
<dbReference type="SUPFAM" id="SSF55048">
    <property type="entry name" value="Probable ACP-binding domain of malonyl-CoA ACP transacylase"/>
    <property type="match status" value="1"/>
</dbReference>
<dbReference type="InterPro" id="IPR002364">
    <property type="entry name" value="Quin_OxRdtase/zeta-crystal_CS"/>
</dbReference>
<evidence type="ECO:0000259" key="11">
    <source>
        <dbReference type="PROSITE" id="PS52019"/>
    </source>
</evidence>
<dbReference type="InterPro" id="IPR032821">
    <property type="entry name" value="PKS_assoc"/>
</dbReference>
<dbReference type="Gene3D" id="3.40.50.720">
    <property type="entry name" value="NAD(P)-binding Rossmann-like Domain"/>
    <property type="match status" value="2"/>
</dbReference>
<organism evidence="12 13">
    <name type="scientific">Saccharothrix longispora</name>
    <dbReference type="NCBI Taxonomy" id="33920"/>
    <lineage>
        <taxon>Bacteria</taxon>
        <taxon>Bacillati</taxon>
        <taxon>Actinomycetota</taxon>
        <taxon>Actinomycetes</taxon>
        <taxon>Pseudonocardiales</taxon>
        <taxon>Pseudonocardiaceae</taxon>
        <taxon>Saccharothrix</taxon>
    </lineage>
</organism>
<feature type="region of interest" description="Disordered" evidence="8">
    <location>
        <begin position="868"/>
        <end position="888"/>
    </location>
</feature>
<dbReference type="Pfam" id="PF00698">
    <property type="entry name" value="Acyl_transf_1"/>
    <property type="match status" value="1"/>
</dbReference>
<dbReference type="InterPro" id="IPR014031">
    <property type="entry name" value="Ketoacyl_synth_C"/>
</dbReference>
<dbReference type="Gene3D" id="1.10.1200.10">
    <property type="entry name" value="ACP-like"/>
    <property type="match status" value="1"/>
</dbReference>
<dbReference type="PROSITE" id="PS52019">
    <property type="entry name" value="PKS_MFAS_DH"/>
    <property type="match status" value="1"/>
</dbReference>
<sequence>MTQHDPVAVIGVACRLPGGITNLDGLWAALSAGRDLVGEIPSDRFDVDRFIDERGPRRGKSYVRAAGVLTGVDLAAFDADYFGMSPKEAARVDPQQRLLLEMAVEALDDAGIDARAVAGSDAAVVVGITDSGYSTLQQTDVRSINAYTNAGGANSIAANRLSHFFDLRGPSLAVDTACSSSLVALHQAVRGLAAGEGELALVGGISLLLNPATHVGFAQASMLSPSGRCRTFSADADGYVRAEGGAVVVLKRLSDAVRDGDRVHAVIPGSGVNCDGRTAGLASPRAETQETLLREVYRRAGVEPGELVYFEAHGTGTPAGDPAECAAVGGALGRNRTSPLPIGSVKTNLGHLEAASGLAGLLKAVLVLRHGEIPASLHGERLNPAIDFAGLGLAPVARRTPLKHSGRPVVGVNSFGFGGANAHVVLTCGPAGPNPVVDRVRALPVVVSGHSREALARAAALLAEQADRTAPRDFYDLCHTATRRRGRRSHRAAVLAENPREAADRLRALAEQPETVRESAGGAVFVFTGNGAHWARMGVDLLDDLAFRTAVEQVDTALREHQRWSVLDELRARPRRSRLRRTEFAQPALFAVQVGVVAALRARGIVPAAVVGHSVGEIAAAHVAGALDLGSACRVLAVRSAAQGRTAGRGRMAAIGLPAAEATRLLVSRPGLSLAGINSDQDVTISGDVGQLADLGRELAARGVFFRELDLDYAFHSPVMDAVEHEIRAGLAGLAADRAVVPMVSSVTGRPITGPELDARYWWRNVREPVAFAPAVRHLLDEGVDAFVEIGPHPVLRTYLRRLAPEALVLPTLRRDSPGGPAIRAATEALVAAGAPVDWDVYFPRRGNVVELPAHPWQRERHWNGDTDRWVRSSGTGTTDHPLLGERMPVADPTWQDVVEPVRVPWLADHRVGGAVVMPASGYVEMALAAGARVHGDAVEVTGLRIDQALVLPWDEDVTTSLQCSLAEDGTLRVAGRTGDADSWRVHATGRVRRLWQASPPVLDLDADRPGVLDVPVERHYRSAAEAGLDYGPSFRVLRELRVGPDEVVARYHHEGPLTGYEAHPAVLDGALQAGAPLLGDAAPDSAFLPAAIGAVRRYRAPSRTGFVHVRSRHRDHAHVRWDVVVADDFGVVAVELDDVVLRRFDAAGADRLDRLRTVLRAAPLGNGAHAPLPGAREVVDAAADDVAWARHELERLDDGFLPRLVTCSAHYAASALQQFTPVGRLFTTDDLVTAGMLPKHTRLVELLLSAVEENGLAHREDGGRWRLTGHTDPDAMFASAVAEHPQHLPELVISSHVGGRLADVLGGHVDPTELIFTEAARFLEQYYDVAPVYGLFNQLVRTMVRAVVADWPEDRPLRVLEVGGGTGGATAAVLPVLPPERAHYVFTDQSHGFFPRARTRFQEHDFVRYEVLDLDHDPASQGFVPGSFDVVIASNVLHATADLRRSLRSVADLLTDRGLLLAYEAHTPEYLALPFGVLDGFWRHTDTDLRTRSPLLSREQWPAVLDGCGFDEVAQVGAERGPVHGAGAVIVASRAARTNPPVVPPEPVRTGVRWVLVAEDETESDLVARLARRLTGSGDTHTMTAAADVDRWAPLLGDAGAEVDVVLVLAEHPTADVVHHATRRASVLRALATACDRRAGAGTVSLWLVTRPSGALPGPERPDHPADAATWGVARSLAGERPDLTIRRLSLHRGADDAGRLTRELLTPSDEDEVVLTAAGRFVPRVVEAKPLVDRVRTSYRLDLRQVGLSFGLAWITAPHPTPGPEDVVISVRASALNYRDVMLATGALPPQACAESFDGGALGLECAGVVTAVGPEVTSVRPGDRVAAFAARALSSDVVTPVEFVIPLPEDMPFTAAATLPVAAATVEYGLVTLARLAPGEVVLVHGGAGGVGLAALQCARRRGATVIATAGSPVKRAFLRSLGVEHVLDSRGLAFAAEVMAITGGRGVDVVLNSLAGEALTRSLELLRPHGRFVELGKRDIVEDREVPLRPLRRNASMFCVDLSSLSPDDAAVRSGLFTAVAEHIGTGAYRPLPHVVYPVARVAEAFELLRHSRHIGKVVVSHGGDVPVERPPAAVRLDGTATYLVTGGLGGFGAASARWLAAHGARHLALVGRRGADTLEGPELLAELARSGVTATAHAADVADGSAMRRVLAEVNSSGHPLRGVLHAAMVLDDAPLTESDDRRFDTALRPKAQGAVVLDALTASIDLDFFMLFSSAAATIGLHGQTNYVAGNLFLEALARARRGRGLPGQAIGWGAISEVGHVARSGLQDSVAEVLRPVRPAVALAALGQVLGDHTDVLVLAGIGRNPARRFLPGLGSPRMAGLFPAAVGAAARDPREFHRSLAAATPEQGHALLRQAMTELLASVLQTAPERVDETVPLDRLGVDSLMSAEFLVAVRQQLGCELSVMEAAKGGSIIELARIALHRTTSRVALR</sequence>
<dbReference type="SMART" id="SM00822">
    <property type="entry name" value="PKS_KR"/>
    <property type="match status" value="1"/>
</dbReference>
<feature type="active site" description="Proton donor; for dehydratase activity" evidence="7">
    <location>
        <position position="1069"/>
    </location>
</feature>
<dbReference type="InterPro" id="IPR036291">
    <property type="entry name" value="NAD(P)-bd_dom_sf"/>
</dbReference>
<dbReference type="InterPro" id="IPR016035">
    <property type="entry name" value="Acyl_Trfase/lysoPLipase"/>
</dbReference>
<dbReference type="SMART" id="SM00826">
    <property type="entry name" value="PKS_DH"/>
    <property type="match status" value="1"/>
</dbReference>
<dbReference type="SUPFAM" id="SSF53901">
    <property type="entry name" value="Thiolase-like"/>
    <property type="match status" value="1"/>
</dbReference>
<dbReference type="EMBL" id="JAVDSG010000001">
    <property type="protein sequence ID" value="MDR6594497.1"/>
    <property type="molecule type" value="Genomic_DNA"/>
</dbReference>
<dbReference type="PANTHER" id="PTHR43775">
    <property type="entry name" value="FATTY ACID SYNTHASE"/>
    <property type="match status" value="1"/>
</dbReference>
<dbReference type="InterPro" id="IPR013154">
    <property type="entry name" value="ADH-like_N"/>
</dbReference>
<feature type="region of interest" description="N-terminal hotdog fold" evidence="7">
    <location>
        <begin position="881"/>
        <end position="999"/>
    </location>
</feature>
<dbReference type="PROSITE" id="PS52004">
    <property type="entry name" value="KS3_2"/>
    <property type="match status" value="1"/>
</dbReference>
<dbReference type="InterPro" id="IPR013149">
    <property type="entry name" value="ADH-like_C"/>
</dbReference>
<gene>
    <name evidence="12" type="ORF">J2S66_002881</name>
</gene>
<dbReference type="InterPro" id="IPR016036">
    <property type="entry name" value="Malonyl_transacylase_ACP-bd"/>
</dbReference>
<dbReference type="Pfam" id="PF00550">
    <property type="entry name" value="PP-binding"/>
    <property type="match status" value="1"/>
</dbReference>
<dbReference type="Pfam" id="PF16197">
    <property type="entry name" value="KAsynt_C_assoc"/>
    <property type="match status" value="1"/>
</dbReference>
<dbReference type="SUPFAM" id="SSF47336">
    <property type="entry name" value="ACP-like"/>
    <property type="match status" value="1"/>
</dbReference>
<dbReference type="Gene3D" id="3.10.129.110">
    <property type="entry name" value="Polyketide synthase dehydratase"/>
    <property type="match status" value="1"/>
</dbReference>
<dbReference type="PROSITE" id="PS01162">
    <property type="entry name" value="QOR_ZETA_CRYSTAL"/>
    <property type="match status" value="1"/>
</dbReference>
<proteinExistence type="predicted"/>
<dbReference type="InterPro" id="IPR018201">
    <property type="entry name" value="Ketoacyl_synth_AS"/>
</dbReference>
<dbReference type="Gene3D" id="3.30.70.3290">
    <property type="match status" value="1"/>
</dbReference>
<feature type="region of interest" description="C-terminal hotdog fold" evidence="7">
    <location>
        <begin position="1012"/>
        <end position="1151"/>
    </location>
</feature>
<dbReference type="SUPFAM" id="SSF52151">
    <property type="entry name" value="FabD/lysophospholipase-like"/>
    <property type="match status" value="1"/>
</dbReference>
<dbReference type="Pfam" id="PF14765">
    <property type="entry name" value="PS-DH"/>
    <property type="match status" value="1"/>
</dbReference>
<dbReference type="RefSeq" id="WP_310307501.1">
    <property type="nucleotide sequence ID" value="NZ_BAAAXB010000001.1"/>
</dbReference>
<dbReference type="InterPro" id="IPR057326">
    <property type="entry name" value="KR_dom"/>
</dbReference>
<dbReference type="InterPro" id="IPR020843">
    <property type="entry name" value="ER"/>
</dbReference>
<dbReference type="PANTHER" id="PTHR43775:SF37">
    <property type="entry name" value="SI:DKEY-61P9.11"/>
    <property type="match status" value="1"/>
</dbReference>
<keyword evidence="3" id="KW-0808">Transferase</keyword>
<dbReference type="Pfam" id="PF02801">
    <property type="entry name" value="Ketoacyl-synt_C"/>
    <property type="match status" value="1"/>
</dbReference>
<dbReference type="Pfam" id="PF08240">
    <property type="entry name" value="ADH_N"/>
    <property type="match status" value="1"/>
</dbReference>
<evidence type="ECO:0000256" key="7">
    <source>
        <dbReference type="PROSITE-ProRule" id="PRU01363"/>
    </source>
</evidence>
<dbReference type="SUPFAM" id="SSF51735">
    <property type="entry name" value="NAD(P)-binding Rossmann-fold domains"/>
    <property type="match status" value="3"/>
</dbReference>
<dbReference type="InterPro" id="IPR049551">
    <property type="entry name" value="PKS_DH_C"/>
</dbReference>
<keyword evidence="2" id="KW-0597">Phosphoprotein</keyword>
<dbReference type="InterPro" id="IPR020841">
    <property type="entry name" value="PKS_Beta-ketoAc_synthase_dom"/>
</dbReference>
<evidence type="ECO:0000259" key="9">
    <source>
        <dbReference type="PROSITE" id="PS50075"/>
    </source>
</evidence>
<evidence type="ECO:0000256" key="3">
    <source>
        <dbReference type="ARBA" id="ARBA00022679"/>
    </source>
</evidence>
<evidence type="ECO:0000256" key="6">
    <source>
        <dbReference type="ARBA" id="ARBA00023315"/>
    </source>
</evidence>
<dbReference type="SUPFAM" id="SSF50129">
    <property type="entry name" value="GroES-like"/>
    <property type="match status" value="1"/>
</dbReference>
<evidence type="ECO:0000313" key="13">
    <source>
        <dbReference type="Proteomes" id="UP001268819"/>
    </source>
</evidence>
<dbReference type="Pfam" id="PF21089">
    <property type="entry name" value="PKS_DH_N"/>
    <property type="match status" value="1"/>
</dbReference>
<evidence type="ECO:0000256" key="1">
    <source>
        <dbReference type="ARBA" id="ARBA00022450"/>
    </source>
</evidence>
<dbReference type="Proteomes" id="UP001268819">
    <property type="component" value="Unassembled WGS sequence"/>
</dbReference>
<dbReference type="InterPro" id="IPR013968">
    <property type="entry name" value="PKS_KR"/>
</dbReference>
<dbReference type="CDD" id="cd05195">
    <property type="entry name" value="enoyl_red"/>
    <property type="match status" value="1"/>
</dbReference>
<dbReference type="InterPro" id="IPR020807">
    <property type="entry name" value="PKS_DH"/>
</dbReference>
<accession>A0ABU1PV17</accession>
<dbReference type="Pfam" id="PF00109">
    <property type="entry name" value="ketoacyl-synt"/>
    <property type="match status" value="1"/>
</dbReference>
<dbReference type="Gene3D" id="3.40.366.10">
    <property type="entry name" value="Malonyl-Coenzyme A Acyl Carrier Protein, domain 2"/>
    <property type="match status" value="1"/>
</dbReference>
<feature type="domain" description="Carrier" evidence="9">
    <location>
        <begin position="2358"/>
        <end position="2432"/>
    </location>
</feature>
<evidence type="ECO:0000256" key="2">
    <source>
        <dbReference type="ARBA" id="ARBA00022553"/>
    </source>
</evidence>
<evidence type="ECO:0000313" key="12">
    <source>
        <dbReference type="EMBL" id="MDR6594497.1"/>
    </source>
</evidence>
<dbReference type="SMART" id="SM00827">
    <property type="entry name" value="PKS_AT"/>
    <property type="match status" value="1"/>
</dbReference>
<dbReference type="InterPro" id="IPR050091">
    <property type="entry name" value="PKS_NRPS_Biosynth_Enz"/>
</dbReference>
<feature type="domain" description="PKS/mFAS DH" evidence="11">
    <location>
        <begin position="881"/>
        <end position="1151"/>
    </location>
</feature>
<keyword evidence="6" id="KW-0012">Acyltransferase</keyword>
<keyword evidence="4" id="KW-0521">NADP</keyword>
<dbReference type="InterPro" id="IPR014030">
    <property type="entry name" value="Ketoacyl_synth_N"/>
</dbReference>
<feature type="active site" description="Proton acceptor; for dehydratase activity" evidence="7">
    <location>
        <position position="910"/>
    </location>
</feature>
<evidence type="ECO:0000256" key="8">
    <source>
        <dbReference type="SAM" id="MobiDB-lite"/>
    </source>
</evidence>
<dbReference type="SMART" id="SM00829">
    <property type="entry name" value="PKS_ER"/>
    <property type="match status" value="1"/>
</dbReference>
<dbReference type="Pfam" id="PF00107">
    <property type="entry name" value="ADH_zinc_N"/>
    <property type="match status" value="1"/>
</dbReference>